<dbReference type="KEGG" id="upl:DSM104440_02292"/>
<organism evidence="18 19">
    <name type="scientific">Usitatibacter palustris</name>
    <dbReference type="NCBI Taxonomy" id="2732487"/>
    <lineage>
        <taxon>Bacteria</taxon>
        <taxon>Pseudomonadati</taxon>
        <taxon>Pseudomonadota</taxon>
        <taxon>Betaproteobacteria</taxon>
        <taxon>Nitrosomonadales</taxon>
        <taxon>Usitatibacteraceae</taxon>
        <taxon>Usitatibacter</taxon>
    </lineage>
</organism>
<dbReference type="InterPro" id="IPR039426">
    <property type="entry name" value="TonB-dep_rcpt-like"/>
</dbReference>
<evidence type="ECO:0000259" key="17">
    <source>
        <dbReference type="Pfam" id="PF07715"/>
    </source>
</evidence>
<keyword evidence="10 11" id="KW-0998">Cell outer membrane</keyword>
<dbReference type="Pfam" id="PF07715">
    <property type="entry name" value="Plug"/>
    <property type="match status" value="1"/>
</dbReference>
<evidence type="ECO:0000256" key="13">
    <source>
        <dbReference type="RuleBase" id="RU003357"/>
    </source>
</evidence>
<sequence>MPKSPAKPSPIYLAVLAALAAPAWAQQADKPPADKTQLETVTVTAERRSENIKDVPNSVTAIKGELLDALNSGGQDVRMLAGRAPSLNIESSFGRAFPRFYIRGFGNSDFDLNASQPVSLVLDDVVQESPLLKGFPMFDVEQIEVVRGPQGTLFGRNSPAGVVKFDSVKPSQLAESYVNLGLGSFSAANLEGAINAPINAQMAVRLSMQVQHRDDWVDNTAPNPKNSKLEGYDDNALRAQFLYAPDKSFSALFNLHGRKLEGTARLFRANIIQPGTNNLVPGFDEEKISIDGRNEQNLDSFGGNLRLKWDWGSMALTSITGYEKLDSFSRGDIDGGFGASFAPPMGPGFIPFPAESADGMPKHKQLTQEFRLESRTGGAFSWLVGAYYFNEDVNIDSFNYDTLAGGVQNGYAWQKQENTAWALYGSANMVLGGGWSVRGGVRYTKDEKDFSAQRTQSPIGGGATGVLTASPSDNDTSGDLSVSYALNKDVNLYARYARGFRAPSIQGRLLFGDTLSVAGSETVDSFEGGIKGDFWNKRARLALTAFSYEVKNQQLTAVGGATNFNTLINAAKTEGRGAEIDFQAILAENLLVTLSGSYNKTEIRDPNLRIAPCGGGCTVLDPTNGSTVSIDGNPLPNAPKNVYNFTLRYGIPLANGEAYIYTDWAYRSKINFFLYESVEFTGKPLTEGGLRVGYRWDHGKYEVAAFGRNITNEIQVIGGIDFNNLTGMINEPRTYGVQFKAIF</sequence>
<evidence type="ECO:0000256" key="4">
    <source>
        <dbReference type="ARBA" id="ARBA00022496"/>
    </source>
</evidence>
<evidence type="ECO:0000256" key="14">
    <source>
        <dbReference type="SAM" id="MobiDB-lite"/>
    </source>
</evidence>
<dbReference type="PANTHER" id="PTHR32552:SF81">
    <property type="entry name" value="TONB-DEPENDENT OUTER MEMBRANE RECEPTOR"/>
    <property type="match status" value="1"/>
</dbReference>
<evidence type="ECO:0000256" key="2">
    <source>
        <dbReference type="ARBA" id="ARBA00022448"/>
    </source>
</evidence>
<dbReference type="InterPro" id="IPR036942">
    <property type="entry name" value="Beta-barrel_TonB_sf"/>
</dbReference>
<evidence type="ECO:0000256" key="7">
    <source>
        <dbReference type="ARBA" id="ARBA00023065"/>
    </source>
</evidence>
<dbReference type="Proteomes" id="UP000503096">
    <property type="component" value="Chromosome"/>
</dbReference>
<feature type="short sequence motif" description="TonB box" evidence="12">
    <location>
        <begin position="40"/>
        <end position="46"/>
    </location>
</feature>
<feature type="chain" id="PRO_5027097919" evidence="15">
    <location>
        <begin position="26"/>
        <end position="743"/>
    </location>
</feature>
<feature type="region of interest" description="Disordered" evidence="14">
    <location>
        <begin position="448"/>
        <end position="475"/>
    </location>
</feature>
<evidence type="ECO:0000256" key="8">
    <source>
        <dbReference type="ARBA" id="ARBA00023077"/>
    </source>
</evidence>
<dbReference type="InterPro" id="IPR000531">
    <property type="entry name" value="Beta-barrel_TonB"/>
</dbReference>
<accession>A0A6M4H759</accession>
<keyword evidence="6" id="KW-0408">Iron</keyword>
<evidence type="ECO:0000313" key="19">
    <source>
        <dbReference type="Proteomes" id="UP000503096"/>
    </source>
</evidence>
<comment type="similarity">
    <text evidence="11 13">Belongs to the TonB-dependent receptor family.</text>
</comment>
<name>A0A6M4H759_9PROT</name>
<dbReference type="PROSITE" id="PS52016">
    <property type="entry name" value="TONB_DEPENDENT_REC_3"/>
    <property type="match status" value="1"/>
</dbReference>
<dbReference type="GO" id="GO:0009279">
    <property type="term" value="C:cell outer membrane"/>
    <property type="evidence" value="ECO:0007669"/>
    <property type="project" value="UniProtKB-SubCell"/>
</dbReference>
<dbReference type="GO" id="GO:0006826">
    <property type="term" value="P:iron ion transport"/>
    <property type="evidence" value="ECO:0007669"/>
    <property type="project" value="UniProtKB-KW"/>
</dbReference>
<evidence type="ECO:0000256" key="3">
    <source>
        <dbReference type="ARBA" id="ARBA00022452"/>
    </source>
</evidence>
<keyword evidence="3 11" id="KW-1134">Transmembrane beta strand</keyword>
<dbReference type="RefSeq" id="WP_171162773.1">
    <property type="nucleotide sequence ID" value="NZ_CP053073.1"/>
</dbReference>
<proteinExistence type="inferred from homology"/>
<evidence type="ECO:0000256" key="12">
    <source>
        <dbReference type="PROSITE-ProRule" id="PRU10143"/>
    </source>
</evidence>
<dbReference type="PANTHER" id="PTHR32552">
    <property type="entry name" value="FERRICHROME IRON RECEPTOR-RELATED"/>
    <property type="match status" value="1"/>
</dbReference>
<dbReference type="Pfam" id="PF00593">
    <property type="entry name" value="TonB_dep_Rec_b-barrel"/>
    <property type="match status" value="1"/>
</dbReference>
<dbReference type="InterPro" id="IPR012910">
    <property type="entry name" value="Plug_dom"/>
</dbReference>
<keyword evidence="2 11" id="KW-0813">Transport</keyword>
<evidence type="ECO:0000256" key="10">
    <source>
        <dbReference type="ARBA" id="ARBA00023237"/>
    </source>
</evidence>
<keyword evidence="5 11" id="KW-0812">Transmembrane</keyword>
<evidence type="ECO:0000313" key="18">
    <source>
        <dbReference type="EMBL" id="QJR15471.1"/>
    </source>
</evidence>
<dbReference type="EMBL" id="CP053073">
    <property type="protein sequence ID" value="QJR15471.1"/>
    <property type="molecule type" value="Genomic_DNA"/>
</dbReference>
<comment type="subcellular location">
    <subcellularLocation>
        <location evidence="1 11">Cell outer membrane</location>
        <topology evidence="1 11">Multi-pass membrane protein</topology>
    </subcellularLocation>
</comment>
<feature type="domain" description="TonB-dependent receptor plug" evidence="17">
    <location>
        <begin position="52"/>
        <end position="162"/>
    </location>
</feature>
<dbReference type="SUPFAM" id="SSF56935">
    <property type="entry name" value="Porins"/>
    <property type="match status" value="1"/>
</dbReference>
<keyword evidence="19" id="KW-1185">Reference proteome</keyword>
<dbReference type="AlphaFoldDB" id="A0A6M4H759"/>
<evidence type="ECO:0000259" key="16">
    <source>
        <dbReference type="Pfam" id="PF00593"/>
    </source>
</evidence>
<dbReference type="PROSITE" id="PS00430">
    <property type="entry name" value="TONB_DEPENDENT_REC_1"/>
    <property type="match status" value="1"/>
</dbReference>
<reference evidence="18 19" key="1">
    <citation type="submission" date="2020-04" db="EMBL/GenBank/DDBJ databases">
        <title>Usitatibacter rugosus gen. nov., sp. nov. and Usitatibacter palustris sp. nov., novel members of Usitatibacteraceae fam. nov. within the order Nitrosomonadales isolated from soil.</title>
        <authorList>
            <person name="Huber K.J."/>
            <person name="Neumann-Schaal M."/>
            <person name="Geppert A."/>
            <person name="Luckner M."/>
            <person name="Wanner G."/>
            <person name="Overmann J."/>
        </authorList>
    </citation>
    <scope>NUCLEOTIDE SEQUENCE [LARGE SCALE GENOMIC DNA]</scope>
    <source>
        <strain evidence="18 19">Swamp67</strain>
    </source>
</reference>
<evidence type="ECO:0000256" key="15">
    <source>
        <dbReference type="SAM" id="SignalP"/>
    </source>
</evidence>
<evidence type="ECO:0000256" key="5">
    <source>
        <dbReference type="ARBA" id="ARBA00022692"/>
    </source>
</evidence>
<evidence type="ECO:0000256" key="6">
    <source>
        <dbReference type="ARBA" id="ARBA00023004"/>
    </source>
</evidence>
<keyword evidence="8 12" id="KW-0798">TonB box</keyword>
<feature type="domain" description="TonB-dependent receptor-like beta-barrel" evidence="16">
    <location>
        <begin position="289"/>
        <end position="654"/>
    </location>
</feature>
<evidence type="ECO:0000256" key="9">
    <source>
        <dbReference type="ARBA" id="ARBA00023136"/>
    </source>
</evidence>
<feature type="signal peptide" evidence="15">
    <location>
        <begin position="1"/>
        <end position="25"/>
    </location>
</feature>
<gene>
    <name evidence="18" type="primary">btuB_6</name>
    <name evidence="18" type="ORF">DSM104440_02292</name>
</gene>
<dbReference type="InParanoid" id="A0A6M4H759"/>
<evidence type="ECO:0000256" key="1">
    <source>
        <dbReference type="ARBA" id="ARBA00004571"/>
    </source>
</evidence>
<keyword evidence="7" id="KW-0406">Ion transport</keyword>
<dbReference type="Gene3D" id="2.40.170.20">
    <property type="entry name" value="TonB-dependent receptor, beta-barrel domain"/>
    <property type="match status" value="1"/>
</dbReference>
<protein>
    <submittedName>
        <fullName evidence="18">Vitamin B12 transporter BtuB</fullName>
    </submittedName>
</protein>
<keyword evidence="15" id="KW-0732">Signal</keyword>
<evidence type="ECO:0000256" key="11">
    <source>
        <dbReference type="PROSITE-ProRule" id="PRU01360"/>
    </source>
</evidence>
<keyword evidence="9 11" id="KW-0472">Membrane</keyword>
<keyword evidence="4" id="KW-0410">Iron transport</keyword>
<dbReference type="InterPro" id="IPR010916">
    <property type="entry name" value="TonB_box_CS"/>
</dbReference>